<evidence type="ECO:0000313" key="8">
    <source>
        <dbReference type="Proteomes" id="UP000694300"/>
    </source>
</evidence>
<dbReference type="RefSeq" id="WP_218589374.1">
    <property type="nucleotide sequence ID" value="NZ_JADQDE010000292.1"/>
</dbReference>
<evidence type="ECO:0000256" key="2">
    <source>
        <dbReference type="ARBA" id="ARBA00008072"/>
    </source>
</evidence>
<keyword evidence="4 5" id="KW-0862">Zinc</keyword>
<gene>
    <name evidence="7" type="ORF">I4I82_01340</name>
</gene>
<dbReference type="InterPro" id="IPR013149">
    <property type="entry name" value="ADH-like_C"/>
</dbReference>
<dbReference type="Pfam" id="PF08240">
    <property type="entry name" value="ADH_N"/>
    <property type="match status" value="1"/>
</dbReference>
<sequence>MTTTTTTTTMTSTTVNRTWSKTGMGMLQLREAPVPEPGPDEAVLRTRLATVCGSDLHFLHEFPMPRGVEQVGMGHEAVGTVAALGENVRGFAVGDRVVASCVVGCGECGNCLRGQLQACLVLGKVPGISNALAGCQGDHFVVPRATINMAKVPEGLSDERALLAGDVMSTGFSAVERANVETGDTVAIFAQGPVGLCATAGARMHGAGLVIAVEGVPERAELAMRLGANVVVEPEGAVARIRELTGKRGVDVAIEALGRQETFAAALECTRLDGTVSSVGVYAAHRSLDVPVGLGFYQRRIVTSLCPAGSDRLRRLFALAEHGPADLSQLFTHRMPLSATDEAYELFGSRRDGVVKIALVPDGEA</sequence>
<evidence type="ECO:0000256" key="3">
    <source>
        <dbReference type="ARBA" id="ARBA00022723"/>
    </source>
</evidence>
<dbReference type="PANTHER" id="PTHR42813">
    <property type="entry name" value="ZINC-TYPE ALCOHOL DEHYDROGENASE-LIKE"/>
    <property type="match status" value="1"/>
</dbReference>
<dbReference type="InterPro" id="IPR020843">
    <property type="entry name" value="ER"/>
</dbReference>
<dbReference type="Pfam" id="PF00107">
    <property type="entry name" value="ADH_zinc_N"/>
    <property type="match status" value="1"/>
</dbReference>
<comment type="similarity">
    <text evidence="2 5">Belongs to the zinc-containing alcohol dehydrogenase family.</text>
</comment>
<reference evidence="7 8" key="1">
    <citation type="submission" date="2020-11" db="EMBL/GenBank/DDBJ databases">
        <title>Pseudonocardia abyssalis sp. nov. and Pseudonocardia oceani sp. nov., description and phylogenomic analysis of two novel actinomycetes isolated from the deep Southern Ocean.</title>
        <authorList>
            <person name="Parra J."/>
        </authorList>
    </citation>
    <scope>NUCLEOTIDE SEQUENCE [LARGE SCALE GENOMIC DNA]</scope>
    <source>
        <strain evidence="8">KRD185</strain>
    </source>
</reference>
<feature type="domain" description="Enoyl reductase (ER)" evidence="6">
    <location>
        <begin position="25"/>
        <end position="355"/>
    </location>
</feature>
<evidence type="ECO:0000313" key="7">
    <source>
        <dbReference type="EMBL" id="MBW0126340.1"/>
    </source>
</evidence>
<comment type="caution">
    <text evidence="7">The sequence shown here is derived from an EMBL/GenBank/DDBJ whole genome shotgun (WGS) entry which is preliminary data.</text>
</comment>
<evidence type="ECO:0000256" key="1">
    <source>
        <dbReference type="ARBA" id="ARBA00001947"/>
    </source>
</evidence>
<name>A0ABS6U288_9PSEU</name>
<dbReference type="EMBL" id="JADQDF010000001">
    <property type="protein sequence ID" value="MBW0126340.1"/>
    <property type="molecule type" value="Genomic_DNA"/>
</dbReference>
<evidence type="ECO:0000256" key="5">
    <source>
        <dbReference type="RuleBase" id="RU361277"/>
    </source>
</evidence>
<comment type="cofactor">
    <cofactor evidence="1 5">
        <name>Zn(2+)</name>
        <dbReference type="ChEBI" id="CHEBI:29105"/>
    </cofactor>
</comment>
<organism evidence="7 8">
    <name type="scientific">Pseudonocardia oceani</name>
    <dbReference type="NCBI Taxonomy" id="2792013"/>
    <lineage>
        <taxon>Bacteria</taxon>
        <taxon>Bacillati</taxon>
        <taxon>Actinomycetota</taxon>
        <taxon>Actinomycetes</taxon>
        <taxon>Pseudonocardiales</taxon>
        <taxon>Pseudonocardiaceae</taxon>
        <taxon>Pseudonocardia</taxon>
    </lineage>
</organism>
<evidence type="ECO:0000259" key="6">
    <source>
        <dbReference type="SMART" id="SM00829"/>
    </source>
</evidence>
<dbReference type="SMART" id="SM00829">
    <property type="entry name" value="PKS_ER"/>
    <property type="match status" value="1"/>
</dbReference>
<dbReference type="PANTHER" id="PTHR42813:SF4">
    <property type="entry name" value="NADP-DEPENDENT ISOPROPANOL DEHYDROGENASE"/>
    <property type="match status" value="1"/>
</dbReference>
<keyword evidence="8" id="KW-1185">Reference proteome</keyword>
<dbReference type="InterPro" id="IPR002328">
    <property type="entry name" value="ADH_Zn_CS"/>
</dbReference>
<evidence type="ECO:0000256" key="4">
    <source>
        <dbReference type="ARBA" id="ARBA00022833"/>
    </source>
</evidence>
<dbReference type="InterPro" id="IPR013154">
    <property type="entry name" value="ADH-like_N"/>
</dbReference>
<keyword evidence="3 5" id="KW-0479">Metal-binding</keyword>
<accession>A0ABS6U288</accession>
<dbReference type="Proteomes" id="UP000694300">
    <property type="component" value="Unassembled WGS sequence"/>
</dbReference>
<dbReference type="PROSITE" id="PS00059">
    <property type="entry name" value="ADH_ZINC"/>
    <property type="match status" value="1"/>
</dbReference>
<protein>
    <submittedName>
        <fullName evidence="7">Zinc-binding dehydrogenase</fullName>
    </submittedName>
</protein>
<proteinExistence type="inferred from homology"/>